<dbReference type="SUPFAM" id="SSF56059">
    <property type="entry name" value="Glutathione synthetase ATP-binding domain-like"/>
    <property type="match status" value="1"/>
</dbReference>
<dbReference type="InterPro" id="IPR007296">
    <property type="entry name" value="DUF403"/>
</dbReference>
<evidence type="ECO:0000259" key="2">
    <source>
        <dbReference type="Pfam" id="PF14403"/>
    </source>
</evidence>
<dbReference type="Gene3D" id="3.40.50.11290">
    <property type="match status" value="1"/>
</dbReference>
<dbReference type="Pfam" id="PF04168">
    <property type="entry name" value="Alpha-E"/>
    <property type="match status" value="1"/>
</dbReference>
<dbReference type="Pfam" id="PF14403">
    <property type="entry name" value="CP_ATPgrasp_2"/>
    <property type="match status" value="1"/>
</dbReference>
<dbReference type="InterPro" id="IPR025841">
    <property type="entry name" value="CP_ATPgrasp_2"/>
</dbReference>
<comment type="caution">
    <text evidence="3">The sequence shown here is derived from an EMBL/GenBank/DDBJ whole genome shotgun (WGS) entry which is preliminary data.</text>
</comment>
<feature type="domain" description="Circularly permuted ATP-grasp type 2" evidence="2">
    <location>
        <begin position="64"/>
        <end position="442"/>
    </location>
</feature>
<proteinExistence type="predicted"/>
<sequence>MTDGNGRLRPHWEPLIAAFDGLGAAELSHRFEVANRSLRDSGVFYRVYDETGGGERPWPLSHVPLVIPAKEWEALSAGLVQRARLLESVMADAYGPASLVSSGVLPAAAIAGSPEFLRPLVGVKPAGGRHLRLYAADLGRGPDGRWWVIGDRTQAPSGAGYAIENRLALSRAMPEVFRTLKVERLAAFFQAFRSGLVELAGKEEARLCLLTPGPLNETYFEHAYLARYLGFLLVEGADLTVRDGVVYVRTISGLKRADVLLRRLDSDFADPLELNDRSRIGVPGLVQAVRQGSVAVANALGSGLIEARALMSFLPALGRAVLGEDLALPNVATWWCGQPAERAIVEEDLGEMAIAPAFGGTLAGLLQRQAVIGSDLDEKGRAALKDLIGRRGIDVVGQEIVRLSTMPVWANGKLEPRPFVLRVYVAATPDGWTVMPGGFCRISPKSDARAVNLQQGGTSADVWVIADGPVREASLLPSPERVAVRRASGTLPSRAADNLFWLGRYLERAEATLRLVRGVVSRLGDPATDASQSAALALLEVWGAAPIGAVGKPAFVALGALERRDLNGAVPALVTAARNAASVIRERLSPDAWRALTDLEVLFAPRTSGGRLSEGDAFERSNAALKSLAAFSGLAQENMNRLAGWRFLELGRRLERALATARFVRQFGLPGAPSRGLDLLLELADSQITYRSRYVVAAARVPVVDLATLDPDNPRSIAFQVDAVARHLSELPEGDALREPSPPLRIALRLQAELRTASAEEIDAAELLRIDAALMRLSNEIALRFFTHRGGPGAPRHVTSWDSLG</sequence>
<name>A0A6A7Y5S8_9HYPH</name>
<evidence type="ECO:0000313" key="3">
    <source>
        <dbReference type="EMBL" id="MQT13707.1"/>
    </source>
</evidence>
<dbReference type="EMBL" id="VWNA01000001">
    <property type="protein sequence ID" value="MQT13707.1"/>
    <property type="molecule type" value="Genomic_DNA"/>
</dbReference>
<evidence type="ECO:0000313" key="4">
    <source>
        <dbReference type="Proteomes" id="UP000332515"/>
    </source>
</evidence>
<dbReference type="AlphaFoldDB" id="A0A6A7Y5S8"/>
<gene>
    <name evidence="3" type="ORF">F0357_13865</name>
</gene>
<keyword evidence="4" id="KW-1185">Reference proteome</keyword>
<protein>
    <submittedName>
        <fullName evidence="3">Circularly permuted type 2 ATP-grasp protein</fullName>
    </submittedName>
</protein>
<organism evidence="3 4">
    <name type="scientific">Segnochrobactrum spirostomi</name>
    <dbReference type="NCBI Taxonomy" id="2608987"/>
    <lineage>
        <taxon>Bacteria</taxon>
        <taxon>Pseudomonadati</taxon>
        <taxon>Pseudomonadota</taxon>
        <taxon>Alphaproteobacteria</taxon>
        <taxon>Hyphomicrobiales</taxon>
        <taxon>Segnochrobactraceae</taxon>
        <taxon>Segnochrobactrum</taxon>
    </lineage>
</organism>
<evidence type="ECO:0000259" key="1">
    <source>
        <dbReference type="Pfam" id="PF04168"/>
    </source>
</evidence>
<dbReference type="Proteomes" id="UP000332515">
    <property type="component" value="Unassembled WGS sequence"/>
</dbReference>
<feature type="domain" description="DUF403" evidence="1">
    <location>
        <begin position="491"/>
        <end position="786"/>
    </location>
</feature>
<reference evidence="3 4" key="1">
    <citation type="submission" date="2019-09" db="EMBL/GenBank/DDBJ databases">
        <title>Segnochrobactrum spirostomi gen. nov., sp. nov., isolated from the ciliate Spirostomum cf. yagiui and description of a novel family, Segnochrobactraceae fam. nov. within the order Rhizobiales of the class Alphaproteobacteria.</title>
        <authorList>
            <person name="Akter S."/>
            <person name="Shazib S.U.A."/>
            <person name="Shin M.K."/>
        </authorList>
    </citation>
    <scope>NUCLEOTIDE SEQUENCE [LARGE SCALE GENOMIC DNA]</scope>
    <source>
        <strain evidence="3 4">Sp-1</strain>
    </source>
</reference>
<dbReference type="PANTHER" id="PTHR34595:SF2">
    <property type="entry name" value="BLR2978 PROTEIN"/>
    <property type="match status" value="1"/>
</dbReference>
<accession>A0A6A7Y5S8</accession>
<dbReference type="PANTHER" id="PTHR34595">
    <property type="entry name" value="BLR5612 PROTEIN"/>
    <property type="match status" value="1"/>
</dbReference>
<dbReference type="InterPro" id="IPR051680">
    <property type="entry name" value="ATP-dep_Glu-Cys_Ligase-2"/>
</dbReference>